<evidence type="ECO:0000256" key="4">
    <source>
        <dbReference type="ARBA" id="ARBA00022714"/>
    </source>
</evidence>
<dbReference type="OrthoDB" id="6029at2759"/>
<dbReference type="OMA" id="PRCTHYG"/>
<keyword evidence="8" id="KW-0408">Iron</keyword>
<dbReference type="Pfam" id="PF07992">
    <property type="entry name" value="Pyr_redox_2"/>
    <property type="match status" value="1"/>
</dbReference>
<dbReference type="STRING" id="645134.A0A0L0HBR8"/>
<dbReference type="InterPro" id="IPR023753">
    <property type="entry name" value="FAD/NAD-binding_dom"/>
</dbReference>
<dbReference type="CDD" id="cd03478">
    <property type="entry name" value="Rieske_AIFL_N"/>
    <property type="match status" value="1"/>
</dbReference>
<accession>A0A0L0HBR8</accession>
<dbReference type="Gene3D" id="2.102.10.10">
    <property type="entry name" value="Rieske [2Fe-2S] iron-sulphur domain"/>
    <property type="match status" value="1"/>
</dbReference>
<dbReference type="EMBL" id="KQ257459">
    <property type="protein sequence ID" value="KNC99030.1"/>
    <property type="molecule type" value="Genomic_DNA"/>
</dbReference>
<keyword evidence="4" id="KW-0001">2Fe-2S</keyword>
<sequence>MLRPHHRIKQILHRPHTFRTVVYRLLSFQSLSSKTMSTNPGEVSTPNDLQNGQMKAVDVGDKQKVLLSKVQGTIYATSAKCTHYGAPLEKGVLTSDGRLTCPWHGACFNIKTGDIEDAPAMDCLKTFNVRVVGDQILINVSAEELKKNRSPPNRGLPVRRPDTAVIIGNGSGGQAAAEALREHGFDGRIIVYGKEPYLPIDRTKLSKSLDVSIDKAALRPDEFYKERGIELNTSKEVKSVNIDGRKVELTDGTVQEYKYLVLASGSQPRTLDIEGNHLKNVHYLRSLIDATALHSAIKSFEKPNVVIIGTGFIGMEVASVLAKDDKANVTIVARSEVPLKSVLGEEVGKFVRRWHEDHGVKFKANVNPKKFTPSDVDPTKVASVLLSTGEVLPADVVLVAIGATPVTTYLPSVLLNDDSSVTVTPNLSVPNHPELYAVGDIARFPTPMNPKTTRIEHWNVARNTGRLVARNIALSSRSEPLQTFNKAPYFWTAQYGKSLRYVSTAPFETVFVQGDLQSQKGEDTAFVAWYANGDNIVGCASLNKDPIVSHVSELLRLGRCPTLSEIKAGKDVLKVELGPANRL</sequence>
<dbReference type="SUPFAM" id="SSF51905">
    <property type="entry name" value="FAD/NAD(P)-binding domain"/>
    <property type="match status" value="2"/>
</dbReference>
<evidence type="ECO:0000256" key="6">
    <source>
        <dbReference type="ARBA" id="ARBA00022827"/>
    </source>
</evidence>
<dbReference type="GO" id="GO:0046872">
    <property type="term" value="F:metal ion binding"/>
    <property type="evidence" value="ECO:0007669"/>
    <property type="project" value="UniProtKB-KW"/>
</dbReference>
<dbReference type="SUPFAM" id="SSF50022">
    <property type="entry name" value="ISP domain"/>
    <property type="match status" value="1"/>
</dbReference>
<evidence type="ECO:0000259" key="10">
    <source>
        <dbReference type="PROSITE" id="PS51296"/>
    </source>
</evidence>
<name>A0A0L0HBR8_SPIPD</name>
<keyword evidence="7" id="KW-0560">Oxidoreductase</keyword>
<dbReference type="PRINTS" id="PR00368">
    <property type="entry name" value="FADPNR"/>
</dbReference>
<keyword evidence="12" id="KW-1185">Reference proteome</keyword>
<dbReference type="Gene3D" id="3.30.390.30">
    <property type="match status" value="1"/>
</dbReference>
<evidence type="ECO:0000256" key="3">
    <source>
        <dbReference type="ARBA" id="ARBA00022630"/>
    </source>
</evidence>
<dbReference type="RefSeq" id="XP_016607070.1">
    <property type="nucleotide sequence ID" value="XM_016754186.1"/>
</dbReference>
<dbReference type="GO" id="GO:0016651">
    <property type="term" value="F:oxidoreductase activity, acting on NAD(P)H"/>
    <property type="evidence" value="ECO:0007669"/>
    <property type="project" value="TreeGrafter"/>
</dbReference>
<dbReference type="GO" id="GO:0051537">
    <property type="term" value="F:2 iron, 2 sulfur cluster binding"/>
    <property type="evidence" value="ECO:0007669"/>
    <property type="project" value="UniProtKB-KW"/>
</dbReference>
<dbReference type="Pfam" id="PF00355">
    <property type="entry name" value="Rieske"/>
    <property type="match status" value="1"/>
</dbReference>
<dbReference type="InParanoid" id="A0A0L0HBR8"/>
<keyword evidence="3" id="KW-0285">Flavoprotein</keyword>
<comment type="cofactor">
    <cofactor evidence="1">
        <name>FAD</name>
        <dbReference type="ChEBI" id="CHEBI:57692"/>
    </cofactor>
</comment>
<evidence type="ECO:0000313" key="12">
    <source>
        <dbReference type="Proteomes" id="UP000053201"/>
    </source>
</evidence>
<dbReference type="PANTHER" id="PTHR43557:SF2">
    <property type="entry name" value="RIESKE DOMAIN-CONTAINING PROTEIN-RELATED"/>
    <property type="match status" value="1"/>
</dbReference>
<dbReference type="InterPro" id="IPR036188">
    <property type="entry name" value="FAD/NAD-bd_sf"/>
</dbReference>
<dbReference type="SUPFAM" id="SSF55424">
    <property type="entry name" value="FAD/NAD-linked reductases, dimerisation (C-terminal) domain"/>
    <property type="match status" value="1"/>
</dbReference>
<dbReference type="Gene3D" id="3.50.50.60">
    <property type="entry name" value="FAD/NAD(P)-binding domain"/>
    <property type="match status" value="2"/>
</dbReference>
<dbReference type="VEuPathDB" id="FungiDB:SPPG_05979"/>
<dbReference type="Proteomes" id="UP000053201">
    <property type="component" value="Unassembled WGS sequence"/>
</dbReference>
<evidence type="ECO:0000256" key="7">
    <source>
        <dbReference type="ARBA" id="ARBA00023002"/>
    </source>
</evidence>
<dbReference type="FunFam" id="2.102.10.10:FF:000003">
    <property type="entry name" value="apoptosis-inducing factor 3 isoform X2"/>
    <property type="match status" value="1"/>
</dbReference>
<dbReference type="InterPro" id="IPR016156">
    <property type="entry name" value="FAD/NAD-linked_Rdtase_dimer_sf"/>
</dbReference>
<feature type="domain" description="Rieske" evidence="10">
    <location>
        <begin position="41"/>
        <end position="138"/>
    </location>
</feature>
<dbReference type="AlphaFoldDB" id="A0A0L0HBR8"/>
<protein>
    <recommendedName>
        <fullName evidence="10">Rieske domain-containing protein</fullName>
    </recommendedName>
</protein>
<evidence type="ECO:0000313" key="11">
    <source>
        <dbReference type="EMBL" id="KNC99030.1"/>
    </source>
</evidence>
<dbReference type="FunCoup" id="A0A0L0HBR8">
    <property type="interactions" value="276"/>
</dbReference>
<gene>
    <name evidence="11" type="ORF">SPPG_05979</name>
</gene>
<dbReference type="InterPro" id="IPR036922">
    <property type="entry name" value="Rieske_2Fe-2S_sf"/>
</dbReference>
<evidence type="ECO:0000256" key="5">
    <source>
        <dbReference type="ARBA" id="ARBA00022723"/>
    </source>
</evidence>
<keyword evidence="6" id="KW-0274">FAD</keyword>
<evidence type="ECO:0000256" key="2">
    <source>
        <dbReference type="ARBA" id="ARBA00006442"/>
    </source>
</evidence>
<organism evidence="11 12">
    <name type="scientific">Spizellomyces punctatus (strain DAOM BR117)</name>
    <dbReference type="NCBI Taxonomy" id="645134"/>
    <lineage>
        <taxon>Eukaryota</taxon>
        <taxon>Fungi</taxon>
        <taxon>Fungi incertae sedis</taxon>
        <taxon>Chytridiomycota</taxon>
        <taxon>Chytridiomycota incertae sedis</taxon>
        <taxon>Chytridiomycetes</taxon>
        <taxon>Spizellomycetales</taxon>
        <taxon>Spizellomycetaceae</taxon>
        <taxon>Spizellomyces</taxon>
    </lineage>
</organism>
<dbReference type="InterPro" id="IPR017941">
    <property type="entry name" value="Rieske_2Fe-2S"/>
</dbReference>
<dbReference type="eggNOG" id="KOG1336">
    <property type="taxonomic scope" value="Eukaryota"/>
</dbReference>
<dbReference type="PROSITE" id="PS51296">
    <property type="entry name" value="RIESKE"/>
    <property type="match status" value="1"/>
</dbReference>
<dbReference type="PANTHER" id="PTHR43557">
    <property type="entry name" value="APOPTOSIS-INDUCING FACTOR 1"/>
    <property type="match status" value="1"/>
</dbReference>
<evidence type="ECO:0000256" key="1">
    <source>
        <dbReference type="ARBA" id="ARBA00001974"/>
    </source>
</evidence>
<dbReference type="GO" id="GO:0005737">
    <property type="term" value="C:cytoplasm"/>
    <property type="evidence" value="ECO:0007669"/>
    <property type="project" value="TreeGrafter"/>
</dbReference>
<dbReference type="PRINTS" id="PR00411">
    <property type="entry name" value="PNDRDTASEI"/>
</dbReference>
<comment type="similarity">
    <text evidence="2">Belongs to the FAD-dependent oxidoreductase family.</text>
</comment>
<keyword evidence="5" id="KW-0479">Metal-binding</keyword>
<keyword evidence="9" id="KW-0411">Iron-sulfur</keyword>
<evidence type="ECO:0000256" key="8">
    <source>
        <dbReference type="ARBA" id="ARBA00023004"/>
    </source>
</evidence>
<dbReference type="GeneID" id="27689319"/>
<reference evidence="11 12" key="1">
    <citation type="submission" date="2009-08" db="EMBL/GenBank/DDBJ databases">
        <title>The Genome Sequence of Spizellomyces punctatus strain DAOM BR117.</title>
        <authorList>
            <consortium name="The Broad Institute Genome Sequencing Platform"/>
            <person name="Russ C."/>
            <person name="Cuomo C."/>
            <person name="Shea T."/>
            <person name="Young S.K."/>
            <person name="Zeng Q."/>
            <person name="Koehrsen M."/>
            <person name="Haas B."/>
            <person name="Borodovsky M."/>
            <person name="Guigo R."/>
            <person name="Alvarado L."/>
            <person name="Berlin A."/>
            <person name="Bochicchio J."/>
            <person name="Borenstein D."/>
            <person name="Chapman S."/>
            <person name="Chen Z."/>
            <person name="Engels R."/>
            <person name="Freedman E."/>
            <person name="Gellesch M."/>
            <person name="Goldberg J."/>
            <person name="Griggs A."/>
            <person name="Gujja S."/>
            <person name="Heiman D."/>
            <person name="Hepburn T."/>
            <person name="Howarth C."/>
            <person name="Jen D."/>
            <person name="Larson L."/>
            <person name="Lewis B."/>
            <person name="Mehta T."/>
            <person name="Park D."/>
            <person name="Pearson M."/>
            <person name="Roberts A."/>
            <person name="Saif S."/>
            <person name="Shenoy N."/>
            <person name="Sisk P."/>
            <person name="Stolte C."/>
            <person name="Sykes S."/>
            <person name="Thomson T."/>
            <person name="Walk T."/>
            <person name="White J."/>
            <person name="Yandava C."/>
            <person name="Burger G."/>
            <person name="Gray M.W."/>
            <person name="Holland P.W.H."/>
            <person name="King N."/>
            <person name="Lang F.B.F."/>
            <person name="Roger A.J."/>
            <person name="Ruiz-Trillo I."/>
            <person name="Lander E."/>
            <person name="Nusbaum C."/>
        </authorList>
    </citation>
    <scope>NUCLEOTIDE SEQUENCE [LARGE SCALE GENOMIC DNA]</scope>
    <source>
        <strain evidence="11 12">DAOM BR117</strain>
    </source>
</reference>
<dbReference type="InterPro" id="IPR050446">
    <property type="entry name" value="FAD-oxidoreductase/Apoptosis"/>
</dbReference>
<proteinExistence type="inferred from homology"/>
<evidence type="ECO:0000256" key="9">
    <source>
        <dbReference type="ARBA" id="ARBA00023014"/>
    </source>
</evidence>